<comment type="subcellular location">
    <subcellularLocation>
        <location evidence="1">Cytoplasm</location>
        <location evidence="1">P-body</location>
    </subcellularLocation>
</comment>
<feature type="domain" description="DFDF" evidence="7">
    <location>
        <begin position="413"/>
        <end position="449"/>
    </location>
</feature>
<evidence type="ECO:0000256" key="4">
    <source>
        <dbReference type="ARBA" id="ARBA00022490"/>
    </source>
</evidence>
<proteinExistence type="inferred from homology"/>
<dbReference type="CTD" id="80153"/>
<name>A0A6P8Z5D7_THRPL</name>
<dbReference type="InterPro" id="IPR025762">
    <property type="entry name" value="DFDF"/>
</dbReference>
<dbReference type="InParanoid" id="A0A6P8Z5D7"/>
<dbReference type="CDD" id="cd01737">
    <property type="entry name" value="LSm16_N"/>
    <property type="match status" value="1"/>
</dbReference>
<dbReference type="PROSITE" id="PS51385">
    <property type="entry name" value="YJEF_N"/>
    <property type="match status" value="1"/>
</dbReference>
<dbReference type="Pfam" id="PF03853">
    <property type="entry name" value="YjeF_N"/>
    <property type="match status" value="1"/>
</dbReference>
<dbReference type="Gene3D" id="3.40.50.10260">
    <property type="entry name" value="YjeF N-terminal domain"/>
    <property type="match status" value="1"/>
</dbReference>
<dbReference type="GO" id="GO:0000932">
    <property type="term" value="C:P-body"/>
    <property type="evidence" value="ECO:0007669"/>
    <property type="project" value="UniProtKB-SubCell"/>
</dbReference>
<dbReference type="InterPro" id="IPR004443">
    <property type="entry name" value="YjeF_N_dom"/>
</dbReference>
<evidence type="ECO:0000256" key="2">
    <source>
        <dbReference type="ARBA" id="ARBA00006610"/>
    </source>
</evidence>
<dbReference type="OrthoDB" id="10030313at2759"/>
<dbReference type="SUPFAM" id="SSF64153">
    <property type="entry name" value="YjeF N-terminal domain-like"/>
    <property type="match status" value="1"/>
</dbReference>
<keyword evidence="4" id="KW-0963">Cytoplasm</keyword>
<gene>
    <name evidence="9" type="primary">LOC117647590</name>
</gene>
<protein>
    <recommendedName>
        <fullName evidence="3">Enhancer of mRNA-decapping protein 3</fullName>
    </recommendedName>
</protein>
<dbReference type="GO" id="GO:0003729">
    <property type="term" value="F:mRNA binding"/>
    <property type="evidence" value="ECO:0007669"/>
    <property type="project" value="InterPro"/>
</dbReference>
<keyword evidence="8" id="KW-1185">Reference proteome</keyword>
<sequence length="726" mass="78008">MVQGFVSYHSLFKMAKQWMGFTISIDCGPMGKFQGVVTAVEAEPQSVTLSRVFHNGIPHTSPSIVISAHDIKDLTIIAAPQAQIDPIVKLKKPIPTRPERNVNEGVQNFHSQPAPPRALHLAGSDFDTQKAAALLGCEQGAHQSKSQALPKIGNGLPLELNGLQAALYDALKVSNSNQVVSSAAAPASLHTAVKLSAAQTVSQRALQLGRQQSAQAARETQTMAAPHGGFKMTAALSSNGPASPQKAGLLHFNQAPSVGSGSMKLGAQAPFQAESPISPQKARPLNESQVALSFGSGSGAQALKAPKPSQTSSLKNLLLNATEAHSLGSATQALLRGNQTQMLSQGAVALPRSQGSPQKNAHKYQQQGFQAALNSLQVNTDGYASGSGDGNRTPNKRDRLRQRWQARDEACFGSPANDQEFDEEFDFEKNLALFDKQAVYDEIAVQRPDLVQPANDQRRQQNYRHDQNILVNNRRIPSIIVPNPGSAEYVTDEGLIIPSMRPELLRQLHQKAHDVGFTFDRQSEVFARCATEMSLQLLGGAHRLNPHNSHQWPTVIVMVGPHSQGAAGVMCARQLECQGVSTVTLVVNEAAAPPLMKRELNFYKCGGAPIVNNTDQLPDTVDLVIMALAGHLPTDVSNSLEYGKAASWACNKRAPVLALDPPPVGTPGIITKFALAPTLPVTYSPQNGKVYLCNLGVPIVVFKEMGIRYRSPFGSKFVIPLHPNDE</sequence>
<evidence type="ECO:0000313" key="9">
    <source>
        <dbReference type="RefSeq" id="XP_034245310.1"/>
    </source>
</evidence>
<dbReference type="PROSITE" id="PS51512">
    <property type="entry name" value="DFDF"/>
    <property type="match status" value="1"/>
</dbReference>
<accession>A0A6P8Z5D7</accession>
<dbReference type="SMART" id="SM01199">
    <property type="entry name" value="FDF"/>
    <property type="match status" value="1"/>
</dbReference>
<dbReference type="PANTHER" id="PTHR13612:SF0">
    <property type="entry name" value="ENHANCER OF MRNA-DECAPPING PROTEIN 3"/>
    <property type="match status" value="1"/>
</dbReference>
<dbReference type="InterPro" id="IPR019050">
    <property type="entry name" value="FDF_dom"/>
</dbReference>
<evidence type="ECO:0000256" key="5">
    <source>
        <dbReference type="SAM" id="MobiDB-lite"/>
    </source>
</evidence>
<dbReference type="Pfam" id="PF12701">
    <property type="entry name" value="LSM14"/>
    <property type="match status" value="1"/>
</dbReference>
<evidence type="ECO:0000259" key="6">
    <source>
        <dbReference type="PROSITE" id="PS51385"/>
    </source>
</evidence>
<evidence type="ECO:0000313" key="8">
    <source>
        <dbReference type="Proteomes" id="UP000515158"/>
    </source>
</evidence>
<dbReference type="SMART" id="SM01271">
    <property type="entry name" value="LSM14"/>
    <property type="match status" value="1"/>
</dbReference>
<dbReference type="Gene3D" id="2.30.30.100">
    <property type="match status" value="1"/>
</dbReference>
<evidence type="ECO:0000259" key="7">
    <source>
        <dbReference type="PROSITE" id="PS51512"/>
    </source>
</evidence>
<dbReference type="InterPro" id="IPR036652">
    <property type="entry name" value="YjeF_N_dom_sf"/>
</dbReference>
<dbReference type="GO" id="GO:0031087">
    <property type="term" value="P:deadenylation-independent decapping of nuclear-transcribed mRNA"/>
    <property type="evidence" value="ECO:0007669"/>
    <property type="project" value="InterPro"/>
</dbReference>
<dbReference type="Pfam" id="PF09532">
    <property type="entry name" value="FDF"/>
    <property type="match status" value="1"/>
</dbReference>
<dbReference type="KEGG" id="tpal:117647590"/>
<dbReference type="GO" id="GO:0033962">
    <property type="term" value="P:P-body assembly"/>
    <property type="evidence" value="ECO:0007669"/>
    <property type="project" value="TreeGrafter"/>
</dbReference>
<dbReference type="RefSeq" id="XP_034245310.1">
    <property type="nucleotide sequence ID" value="XM_034389419.1"/>
</dbReference>
<feature type="domain" description="YjeF N-terminal" evidence="6">
    <location>
        <begin position="505"/>
        <end position="703"/>
    </location>
</feature>
<dbReference type="AlphaFoldDB" id="A0A6P8Z5D7"/>
<organism evidence="9">
    <name type="scientific">Thrips palmi</name>
    <name type="common">Melon thrips</name>
    <dbReference type="NCBI Taxonomy" id="161013"/>
    <lineage>
        <taxon>Eukaryota</taxon>
        <taxon>Metazoa</taxon>
        <taxon>Ecdysozoa</taxon>
        <taxon>Arthropoda</taxon>
        <taxon>Hexapoda</taxon>
        <taxon>Insecta</taxon>
        <taxon>Pterygota</taxon>
        <taxon>Neoptera</taxon>
        <taxon>Paraneoptera</taxon>
        <taxon>Thysanoptera</taxon>
        <taxon>Terebrantia</taxon>
        <taxon>Thripoidea</taxon>
        <taxon>Thripidae</taxon>
        <taxon>Thrips</taxon>
    </lineage>
</organism>
<comment type="similarity">
    <text evidence="2">Belongs to the EDC3 family.</text>
</comment>
<feature type="region of interest" description="Disordered" evidence="5">
    <location>
        <begin position="379"/>
        <end position="400"/>
    </location>
</feature>
<evidence type="ECO:0000256" key="1">
    <source>
        <dbReference type="ARBA" id="ARBA00004201"/>
    </source>
</evidence>
<dbReference type="GeneID" id="117647590"/>
<dbReference type="PANTHER" id="PTHR13612">
    <property type="entry name" value="ENHANCER OF MRNA-DECAPPING PROTEIN 3"/>
    <property type="match status" value="1"/>
</dbReference>
<reference evidence="9" key="1">
    <citation type="submission" date="2025-08" db="UniProtKB">
        <authorList>
            <consortium name="RefSeq"/>
        </authorList>
    </citation>
    <scope>IDENTIFICATION</scope>
    <source>
        <tissue evidence="9">Total insect</tissue>
    </source>
</reference>
<dbReference type="InterPro" id="IPR025609">
    <property type="entry name" value="Lsm14-like_N"/>
</dbReference>
<dbReference type="InterPro" id="IPR034107">
    <property type="entry name" value="Lsm16_N"/>
</dbReference>
<dbReference type="Proteomes" id="UP000515158">
    <property type="component" value="Unplaced"/>
</dbReference>
<evidence type="ECO:0000256" key="3">
    <source>
        <dbReference type="ARBA" id="ARBA00015797"/>
    </source>
</evidence>